<name>A0A2W4VJF7_9CYAN</name>
<comment type="subunit">
    <text evidence="9 10">Homodimer, forms a heterotetramer with a Cas2 homodimer.</text>
</comment>
<dbReference type="GO" id="GO:0046872">
    <property type="term" value="F:metal ion binding"/>
    <property type="evidence" value="ECO:0007669"/>
    <property type="project" value="UniProtKB-UniRule"/>
</dbReference>
<evidence type="ECO:0000256" key="2">
    <source>
        <dbReference type="ARBA" id="ARBA00022723"/>
    </source>
</evidence>
<evidence type="ECO:0000256" key="5">
    <source>
        <dbReference type="ARBA" id="ARBA00022842"/>
    </source>
</evidence>
<evidence type="ECO:0000313" key="12">
    <source>
        <dbReference type="Proteomes" id="UP000249081"/>
    </source>
</evidence>
<dbReference type="Pfam" id="PF01867">
    <property type="entry name" value="Cas_Cas1"/>
    <property type="match status" value="1"/>
</dbReference>
<dbReference type="InterPro" id="IPR042206">
    <property type="entry name" value="CRISPR-assoc_Cas1_C"/>
</dbReference>
<dbReference type="GO" id="GO:0051607">
    <property type="term" value="P:defense response to virus"/>
    <property type="evidence" value="ECO:0007669"/>
    <property type="project" value="UniProtKB-UniRule"/>
</dbReference>
<proteinExistence type="inferred from homology"/>
<dbReference type="Gene3D" id="3.100.10.20">
    <property type="entry name" value="CRISPR-associated endonuclease Cas1, N-terminal domain"/>
    <property type="match status" value="1"/>
</dbReference>
<feature type="binding site" evidence="10">
    <location>
        <position position="162"/>
    </location>
    <ligand>
        <name>Mn(2+)</name>
        <dbReference type="ChEBI" id="CHEBI:29035"/>
    </ligand>
</feature>
<keyword evidence="3 10" id="KW-0255">Endonuclease</keyword>
<evidence type="ECO:0000256" key="8">
    <source>
        <dbReference type="ARBA" id="ARBA00023211"/>
    </source>
</evidence>
<dbReference type="EMBL" id="QBMN01000286">
    <property type="protein sequence ID" value="PZO32933.1"/>
    <property type="molecule type" value="Genomic_DNA"/>
</dbReference>
<dbReference type="Proteomes" id="UP000249081">
    <property type="component" value="Unassembled WGS sequence"/>
</dbReference>
<dbReference type="AlphaFoldDB" id="A0A2W4VJF7"/>
<dbReference type="InterPro" id="IPR002729">
    <property type="entry name" value="CRISPR-assoc_Cas1"/>
</dbReference>
<dbReference type="GO" id="GO:0004519">
    <property type="term" value="F:endonuclease activity"/>
    <property type="evidence" value="ECO:0007669"/>
    <property type="project" value="UniProtKB-UniRule"/>
</dbReference>
<keyword evidence="5 10" id="KW-0460">Magnesium</keyword>
<dbReference type="PANTHER" id="PTHR34353">
    <property type="entry name" value="CRISPR-ASSOCIATED ENDONUCLEASE CAS1 1"/>
    <property type="match status" value="1"/>
</dbReference>
<dbReference type="EC" id="3.1.-.-" evidence="10"/>
<accession>A0A2W4VJF7</accession>
<dbReference type="GO" id="GO:0003677">
    <property type="term" value="F:DNA binding"/>
    <property type="evidence" value="ECO:0007669"/>
    <property type="project" value="UniProtKB-KW"/>
</dbReference>
<evidence type="ECO:0000256" key="10">
    <source>
        <dbReference type="HAMAP-Rule" id="MF_01470"/>
    </source>
</evidence>
<evidence type="ECO:0000256" key="4">
    <source>
        <dbReference type="ARBA" id="ARBA00022801"/>
    </source>
</evidence>
<gene>
    <name evidence="10 11" type="primary">cas1</name>
    <name evidence="11" type="ORF">DCF17_22540</name>
</gene>
<keyword evidence="4 10" id="KW-0378">Hydrolase</keyword>
<sequence length="338" mass="38887">MSLLYLTQQGTRLQKEHDRFVLSLPDRTDVAIPMAEVEQVMVFGNISLTTPTMAACLSRHIPVVFLSQSGTYRGHLWSAEYDDYRAEAAQFERLHDTDFQWAVAREMVWGKAWNSKQLLLKLNRRRPSEVVETAIRRIDRDLDAVDALVATPTRLDQLRGHEGAIAAHYFPALGELITNPDFSFTTRVRRPPTDPVNALLSFGYTLLFNNVLSLLHLEGLNPYLGNLHRSDRHEAHLAFDLMEEFRSTIVDTLVLTLLNQRVFALDDFLPPKANGAVYLTDTARRRYLQAFEDRIMTTTKHPDARESVPYRRVIQLQIRRYKCCLLTDAPYEACRRVT</sequence>
<evidence type="ECO:0000256" key="3">
    <source>
        <dbReference type="ARBA" id="ARBA00022759"/>
    </source>
</evidence>
<comment type="similarity">
    <text evidence="10">Belongs to the CRISPR-associated endonuclease Cas1 family.</text>
</comment>
<evidence type="ECO:0000256" key="9">
    <source>
        <dbReference type="ARBA" id="ARBA00038592"/>
    </source>
</evidence>
<organism evidence="11 12">
    <name type="scientific">Shackletoniella antarctica</name>
    <dbReference type="NCBI Taxonomy" id="268115"/>
    <lineage>
        <taxon>Bacteria</taxon>
        <taxon>Bacillati</taxon>
        <taxon>Cyanobacteriota</taxon>
        <taxon>Cyanophyceae</taxon>
        <taxon>Oculatellales</taxon>
        <taxon>Oculatellaceae</taxon>
        <taxon>Shackletoniella</taxon>
    </lineage>
</organism>
<feature type="binding site" evidence="10">
    <location>
        <position position="228"/>
    </location>
    <ligand>
        <name>Mn(2+)</name>
        <dbReference type="ChEBI" id="CHEBI:29035"/>
    </ligand>
</feature>
<evidence type="ECO:0000313" key="11">
    <source>
        <dbReference type="EMBL" id="PZO32933.1"/>
    </source>
</evidence>
<dbReference type="InterPro" id="IPR042211">
    <property type="entry name" value="CRISPR-assoc_Cas1_N"/>
</dbReference>
<protein>
    <recommendedName>
        <fullName evidence="10">CRISPR-associated endonuclease Cas1</fullName>
        <ecNumber evidence="10">3.1.-.-</ecNumber>
    </recommendedName>
</protein>
<dbReference type="InterPro" id="IPR050646">
    <property type="entry name" value="Cas1"/>
</dbReference>
<evidence type="ECO:0000256" key="6">
    <source>
        <dbReference type="ARBA" id="ARBA00023118"/>
    </source>
</evidence>
<dbReference type="PANTHER" id="PTHR34353:SF2">
    <property type="entry name" value="CRISPR-ASSOCIATED ENDONUCLEASE CAS1 1"/>
    <property type="match status" value="1"/>
</dbReference>
<keyword evidence="6 10" id="KW-0051">Antiviral defense</keyword>
<dbReference type="GO" id="GO:0016787">
    <property type="term" value="F:hydrolase activity"/>
    <property type="evidence" value="ECO:0007669"/>
    <property type="project" value="UniProtKB-KW"/>
</dbReference>
<keyword evidence="7 10" id="KW-0238">DNA-binding</keyword>
<dbReference type="HAMAP" id="MF_01470">
    <property type="entry name" value="Cas1"/>
    <property type="match status" value="1"/>
</dbReference>
<evidence type="ECO:0000256" key="1">
    <source>
        <dbReference type="ARBA" id="ARBA00022722"/>
    </source>
</evidence>
<keyword evidence="8 10" id="KW-0464">Manganese</keyword>
<reference evidence="11 12" key="2">
    <citation type="submission" date="2018-06" db="EMBL/GenBank/DDBJ databases">
        <title>Metagenomic assembly of (sub)arctic Cyanobacteria and their associated microbiome from non-axenic cultures.</title>
        <authorList>
            <person name="Baurain D."/>
        </authorList>
    </citation>
    <scope>NUCLEOTIDE SEQUENCE [LARGE SCALE GENOMIC DNA]</scope>
    <source>
        <strain evidence="11">ULC041bin1</strain>
    </source>
</reference>
<reference evidence="12" key="1">
    <citation type="submission" date="2018-04" db="EMBL/GenBank/DDBJ databases">
        <authorList>
            <person name="Cornet L."/>
        </authorList>
    </citation>
    <scope>NUCLEOTIDE SEQUENCE [LARGE SCALE GENOMIC DNA]</scope>
</reference>
<dbReference type="GO" id="GO:0043571">
    <property type="term" value="P:maintenance of CRISPR repeat elements"/>
    <property type="evidence" value="ECO:0007669"/>
    <property type="project" value="UniProtKB-UniRule"/>
</dbReference>
<dbReference type="CDD" id="cd09634">
    <property type="entry name" value="Cas1_I-II-III"/>
    <property type="match status" value="1"/>
</dbReference>
<comment type="cofactor">
    <cofactor evidence="10">
        <name>Mg(2+)</name>
        <dbReference type="ChEBI" id="CHEBI:18420"/>
    </cofactor>
    <cofactor evidence="10">
        <name>Mn(2+)</name>
        <dbReference type="ChEBI" id="CHEBI:29035"/>
    </cofactor>
</comment>
<dbReference type="Gene3D" id="1.20.120.920">
    <property type="entry name" value="CRISPR-associated endonuclease Cas1, C-terminal domain"/>
    <property type="match status" value="1"/>
</dbReference>
<dbReference type="NCBIfam" id="TIGR00287">
    <property type="entry name" value="cas1"/>
    <property type="match status" value="1"/>
</dbReference>
<comment type="function">
    <text evidence="10">CRISPR (clustered regularly interspaced short palindromic repeat), is an adaptive immune system that provides protection against mobile genetic elements (viruses, transposable elements and conjugative plasmids). CRISPR clusters contain spacers, sequences complementary to antecedent mobile elements, and target invading nucleic acids. CRISPR clusters are transcribed and processed into CRISPR RNA (crRNA). Acts as a dsDNA endonuclease. Involved in the integration of spacer DNA into the CRISPR cassette.</text>
</comment>
<evidence type="ECO:0000256" key="7">
    <source>
        <dbReference type="ARBA" id="ARBA00023125"/>
    </source>
</evidence>
<feature type="binding site" evidence="10">
    <location>
        <position position="243"/>
    </location>
    <ligand>
        <name>Mn(2+)</name>
        <dbReference type="ChEBI" id="CHEBI:29035"/>
    </ligand>
</feature>
<keyword evidence="1 10" id="KW-0540">Nuclease</keyword>
<comment type="caution">
    <text evidence="11">The sequence shown here is derived from an EMBL/GenBank/DDBJ whole genome shotgun (WGS) entry which is preliminary data.</text>
</comment>
<keyword evidence="2 10" id="KW-0479">Metal-binding</keyword>